<dbReference type="PANTHER" id="PTHR12147">
    <property type="entry name" value="METALLOPEPTIDASE M28 FAMILY MEMBER"/>
    <property type="match status" value="1"/>
</dbReference>
<dbReference type="RefSeq" id="WP_323306072.1">
    <property type="nucleotide sequence ID" value="NZ_JAYGHX010000008.1"/>
</dbReference>
<gene>
    <name evidence="2" type="ORF">VB738_12635</name>
</gene>
<dbReference type="InterPro" id="IPR045175">
    <property type="entry name" value="M28_fam"/>
</dbReference>
<evidence type="ECO:0000313" key="2">
    <source>
        <dbReference type="EMBL" id="MEA5392105.1"/>
    </source>
</evidence>
<dbReference type="EMBL" id="JAYGHX010000008">
    <property type="protein sequence ID" value="MEA5392105.1"/>
    <property type="molecule type" value="Genomic_DNA"/>
</dbReference>
<dbReference type="Pfam" id="PF04389">
    <property type="entry name" value="Peptidase_M28"/>
    <property type="match status" value="1"/>
</dbReference>
<reference evidence="2 3" key="1">
    <citation type="submission" date="2023-12" db="EMBL/GenBank/DDBJ databases">
        <title>Baltic Sea Cyanobacteria.</title>
        <authorList>
            <person name="Delbaje E."/>
            <person name="Fewer D.P."/>
            <person name="Shishido T.K."/>
        </authorList>
    </citation>
    <scope>NUCLEOTIDE SEQUENCE [LARGE SCALE GENOMIC DNA]</scope>
    <source>
        <strain evidence="2 3">UHCC 0139</strain>
    </source>
</reference>
<proteinExistence type="predicted"/>
<name>A0ABU5RWS4_9CYAN</name>
<keyword evidence="3" id="KW-1185">Reference proteome</keyword>
<evidence type="ECO:0000259" key="1">
    <source>
        <dbReference type="Pfam" id="PF04389"/>
    </source>
</evidence>
<sequence>MAVRAYLGEQLGALGPVEEHRFCEGIDAGTNLILKLPGQQPQLDPLLVAAHYDGPLHSIGADDNASGLAALIELAVHWTSHPPKRPVWIVAFDQEEWGMLGSSALARELKASGQKLKLMVSLEMLAYTSETQNYPHPAMRALYGDRGDFIAVVGNLGASAMLPGLAHRMGQHVITKLLPVPDAGRSIPDVRLSDHSPFWDAGYDAVMVTDTSFMRNPHYHQMSDTIDTLDLPFLAAVTEGLKAGLGAL</sequence>
<accession>A0ABU5RWS4</accession>
<feature type="domain" description="Peptidase M28" evidence="1">
    <location>
        <begin position="31"/>
        <end position="239"/>
    </location>
</feature>
<dbReference type="PANTHER" id="PTHR12147:SF26">
    <property type="entry name" value="PEPTIDASE M28 DOMAIN-CONTAINING PROTEIN"/>
    <property type="match status" value="1"/>
</dbReference>
<dbReference type="Gene3D" id="3.40.630.10">
    <property type="entry name" value="Zn peptidases"/>
    <property type="match status" value="1"/>
</dbReference>
<evidence type="ECO:0000313" key="3">
    <source>
        <dbReference type="Proteomes" id="UP001304461"/>
    </source>
</evidence>
<organism evidence="2 3">
    <name type="scientific">Cyanobium gracile UHCC 0139</name>
    <dbReference type="NCBI Taxonomy" id="3110308"/>
    <lineage>
        <taxon>Bacteria</taxon>
        <taxon>Bacillati</taxon>
        <taxon>Cyanobacteriota</taxon>
        <taxon>Cyanophyceae</taxon>
        <taxon>Synechococcales</taxon>
        <taxon>Prochlorococcaceae</taxon>
        <taxon>Cyanobium</taxon>
    </lineage>
</organism>
<dbReference type="SUPFAM" id="SSF53187">
    <property type="entry name" value="Zn-dependent exopeptidases"/>
    <property type="match status" value="1"/>
</dbReference>
<dbReference type="Proteomes" id="UP001304461">
    <property type="component" value="Unassembled WGS sequence"/>
</dbReference>
<protein>
    <submittedName>
        <fullName evidence="2">M20/M25/M40 family metallo-hydrolase</fullName>
    </submittedName>
</protein>
<dbReference type="InterPro" id="IPR007484">
    <property type="entry name" value="Peptidase_M28"/>
</dbReference>
<comment type="caution">
    <text evidence="2">The sequence shown here is derived from an EMBL/GenBank/DDBJ whole genome shotgun (WGS) entry which is preliminary data.</text>
</comment>